<dbReference type="Proteomes" id="UP000574390">
    <property type="component" value="Unassembled WGS sequence"/>
</dbReference>
<name>A0A7J6N664_PEROL</name>
<protein>
    <submittedName>
        <fullName evidence="1">Uncharacterized protein</fullName>
    </submittedName>
</protein>
<organism evidence="1 2">
    <name type="scientific">Perkinsus olseni</name>
    <name type="common">Perkinsus atlanticus</name>
    <dbReference type="NCBI Taxonomy" id="32597"/>
    <lineage>
        <taxon>Eukaryota</taxon>
        <taxon>Sar</taxon>
        <taxon>Alveolata</taxon>
        <taxon>Perkinsozoa</taxon>
        <taxon>Perkinsea</taxon>
        <taxon>Perkinsida</taxon>
        <taxon>Perkinsidae</taxon>
        <taxon>Perkinsus</taxon>
    </lineage>
</organism>
<accession>A0A7J6N664</accession>
<reference evidence="1 2" key="1">
    <citation type="submission" date="2020-04" db="EMBL/GenBank/DDBJ databases">
        <title>Perkinsus olseni comparative genomics.</title>
        <authorList>
            <person name="Bogema D.R."/>
        </authorList>
    </citation>
    <scope>NUCLEOTIDE SEQUENCE [LARGE SCALE GENOMIC DNA]</scope>
    <source>
        <strain evidence="1">ATCC PRA-205</strain>
    </source>
</reference>
<proteinExistence type="predicted"/>
<sequence length="142" mass="15168">IPEMSGTIDRIREEGLQTEASIEEVVALDRTLLSDATTDIEKAFPYTKVQRSVLGKTITIDAGIGFGARRCEDTQLNGELSYRKTTLAAPTCLGGDQPCDSFEACGQSIPLSTAPISSTGDGTYEPACDTMCQSLNDEASYC</sequence>
<gene>
    <name evidence="1" type="ORF">FOZ62_009158</name>
</gene>
<comment type="caution">
    <text evidence="1">The sequence shown here is derived from an EMBL/GenBank/DDBJ whole genome shotgun (WGS) entry which is preliminary data.</text>
</comment>
<feature type="non-terminal residue" evidence="1">
    <location>
        <position position="1"/>
    </location>
</feature>
<dbReference type="EMBL" id="JABANM010037998">
    <property type="protein sequence ID" value="KAF4679305.1"/>
    <property type="molecule type" value="Genomic_DNA"/>
</dbReference>
<evidence type="ECO:0000313" key="2">
    <source>
        <dbReference type="Proteomes" id="UP000574390"/>
    </source>
</evidence>
<feature type="non-terminal residue" evidence="1">
    <location>
        <position position="142"/>
    </location>
</feature>
<evidence type="ECO:0000313" key="1">
    <source>
        <dbReference type="EMBL" id="KAF4679305.1"/>
    </source>
</evidence>
<dbReference type="AlphaFoldDB" id="A0A7J6N664"/>